<reference evidence="1" key="1">
    <citation type="submission" date="2016-04" db="EMBL/GenBank/DDBJ databases">
        <authorList>
            <person name="Evans L.H."/>
            <person name="Alamgir A."/>
            <person name="Owens N."/>
            <person name="Weber N.D."/>
            <person name="Virtaneva K."/>
            <person name="Barbian K."/>
            <person name="Babar A."/>
            <person name="Rosenke K."/>
        </authorList>
    </citation>
    <scope>NUCLEOTIDE SEQUENCE [LARGE SCALE GENOMIC DNA]</scope>
    <source>
        <strain evidence="1">CBS 101.48</strain>
    </source>
</reference>
<sequence length="19" mass="1937">DADLLAALPTADVAHGEEE</sequence>
<gene>
    <name evidence="1" type="primary">ABSGL_01864.1 scaffold 2502</name>
</gene>
<accession>A0A163J0N0</accession>
<dbReference type="AlphaFoldDB" id="A0A163J0N0"/>
<name>A0A163J0N0_ABSGL</name>
<protein>
    <submittedName>
        <fullName evidence="1">Uncharacterized protein</fullName>
    </submittedName>
</protein>
<proteinExistence type="predicted"/>
<evidence type="ECO:0000313" key="1">
    <source>
        <dbReference type="EMBL" id="SAL96452.1"/>
    </source>
</evidence>
<dbReference type="InParanoid" id="A0A163J0N0"/>
<keyword evidence="2" id="KW-1185">Reference proteome</keyword>
<dbReference type="EMBL" id="LT551114">
    <property type="protein sequence ID" value="SAL96452.1"/>
    <property type="molecule type" value="Genomic_DNA"/>
</dbReference>
<dbReference type="Proteomes" id="UP000078561">
    <property type="component" value="Unassembled WGS sequence"/>
</dbReference>
<feature type="non-terminal residue" evidence="1">
    <location>
        <position position="1"/>
    </location>
</feature>
<evidence type="ECO:0000313" key="2">
    <source>
        <dbReference type="Proteomes" id="UP000078561"/>
    </source>
</evidence>
<organism evidence="1">
    <name type="scientific">Absidia glauca</name>
    <name type="common">Pin mould</name>
    <dbReference type="NCBI Taxonomy" id="4829"/>
    <lineage>
        <taxon>Eukaryota</taxon>
        <taxon>Fungi</taxon>
        <taxon>Fungi incertae sedis</taxon>
        <taxon>Mucoromycota</taxon>
        <taxon>Mucoromycotina</taxon>
        <taxon>Mucoromycetes</taxon>
        <taxon>Mucorales</taxon>
        <taxon>Cunninghamellaceae</taxon>
        <taxon>Absidia</taxon>
    </lineage>
</organism>